<dbReference type="EMBL" id="JOJR01000034">
    <property type="protein sequence ID" value="RCN49392.1"/>
    <property type="molecule type" value="Genomic_DNA"/>
</dbReference>
<feature type="chain" id="PRO_5016637819" evidence="2">
    <location>
        <begin position="16"/>
        <end position="214"/>
    </location>
</feature>
<name>A0A368GYE9_ANCCA</name>
<keyword evidence="4" id="KW-1185">Reference proteome</keyword>
<gene>
    <name evidence="3" type="ORF">ANCCAN_04477</name>
</gene>
<comment type="caution">
    <text evidence="3">The sequence shown here is derived from an EMBL/GenBank/DDBJ whole genome shotgun (WGS) entry which is preliminary data.</text>
</comment>
<keyword evidence="2" id="KW-0732">Signal</keyword>
<feature type="compositionally biased region" description="Basic and acidic residues" evidence="1">
    <location>
        <begin position="20"/>
        <end position="30"/>
    </location>
</feature>
<evidence type="ECO:0000313" key="3">
    <source>
        <dbReference type="EMBL" id="RCN49392.1"/>
    </source>
</evidence>
<feature type="non-terminal residue" evidence="3">
    <location>
        <position position="1"/>
    </location>
</feature>
<dbReference type="Proteomes" id="UP000252519">
    <property type="component" value="Unassembled WGS sequence"/>
</dbReference>
<dbReference type="OrthoDB" id="10578957at2759"/>
<feature type="signal peptide" evidence="2">
    <location>
        <begin position="1"/>
        <end position="15"/>
    </location>
</feature>
<proteinExistence type="predicted"/>
<feature type="region of interest" description="Disordered" evidence="1">
    <location>
        <begin position="16"/>
        <end position="74"/>
    </location>
</feature>
<feature type="compositionally biased region" description="Polar residues" evidence="1">
    <location>
        <begin position="52"/>
        <end position="66"/>
    </location>
</feature>
<organism evidence="3 4">
    <name type="scientific">Ancylostoma caninum</name>
    <name type="common">Dog hookworm</name>
    <dbReference type="NCBI Taxonomy" id="29170"/>
    <lineage>
        <taxon>Eukaryota</taxon>
        <taxon>Metazoa</taxon>
        <taxon>Ecdysozoa</taxon>
        <taxon>Nematoda</taxon>
        <taxon>Chromadorea</taxon>
        <taxon>Rhabditida</taxon>
        <taxon>Rhabditina</taxon>
        <taxon>Rhabditomorpha</taxon>
        <taxon>Strongyloidea</taxon>
        <taxon>Ancylostomatidae</taxon>
        <taxon>Ancylostomatinae</taxon>
        <taxon>Ancylostoma</taxon>
    </lineage>
</organism>
<evidence type="ECO:0000313" key="4">
    <source>
        <dbReference type="Proteomes" id="UP000252519"/>
    </source>
</evidence>
<dbReference type="STRING" id="29170.A0A368GYE9"/>
<dbReference type="AlphaFoldDB" id="A0A368GYE9"/>
<protein>
    <submittedName>
        <fullName evidence="3">Uncharacterized protein</fullName>
    </submittedName>
</protein>
<accession>A0A368GYE9</accession>
<sequence>LFTILLLAQITVVSSRRRTSAAERSFDKPDGLNWAPTEEDDKKEKEPEDNDTTANEMKETATTTSKRPSKNFVTEIPSTLEKEAVEAASEESDVISDLLSGAKEILNITKQVEEKFSSSLSDETNRTVLWIDASYKAEDFNLNTTSLPECQAWRKFWSVNATDDEDKNATSTAEPISMEDVVKDLKETELIKDKKKLKKLGLDEDLLEEYKVIS</sequence>
<reference evidence="3 4" key="1">
    <citation type="submission" date="2014-10" db="EMBL/GenBank/DDBJ databases">
        <title>Draft genome of the hookworm Ancylostoma caninum.</title>
        <authorList>
            <person name="Mitreva M."/>
        </authorList>
    </citation>
    <scope>NUCLEOTIDE SEQUENCE [LARGE SCALE GENOMIC DNA]</scope>
    <source>
        <strain evidence="3 4">Baltimore</strain>
    </source>
</reference>
<evidence type="ECO:0000256" key="2">
    <source>
        <dbReference type="SAM" id="SignalP"/>
    </source>
</evidence>
<evidence type="ECO:0000256" key="1">
    <source>
        <dbReference type="SAM" id="MobiDB-lite"/>
    </source>
</evidence>